<dbReference type="EMBL" id="SNSC02000010">
    <property type="protein sequence ID" value="TID20945.1"/>
    <property type="molecule type" value="Genomic_DNA"/>
</dbReference>
<feature type="transmembrane region" description="Helical" evidence="1">
    <location>
        <begin position="614"/>
        <end position="638"/>
    </location>
</feature>
<keyword evidence="3" id="KW-1185">Reference proteome</keyword>
<comment type="caution">
    <text evidence="2">The sequence shown here is derived from an EMBL/GenBank/DDBJ whole genome shotgun (WGS) entry which is preliminary data.</text>
</comment>
<feature type="transmembrane region" description="Helical" evidence="1">
    <location>
        <begin position="68"/>
        <end position="90"/>
    </location>
</feature>
<keyword evidence="1" id="KW-0812">Transmembrane</keyword>
<accession>A0A4Z1P074</accession>
<keyword evidence="1" id="KW-1133">Transmembrane helix</keyword>
<reference evidence="2 3" key="1">
    <citation type="submission" date="2019-04" db="EMBL/GenBank/DDBJ databases">
        <title>High contiguity whole genome sequence and gene annotation resource for two Venturia nashicola isolates.</title>
        <authorList>
            <person name="Prokchorchik M."/>
            <person name="Won K."/>
            <person name="Lee Y."/>
            <person name="Choi E.D."/>
            <person name="Segonzac C."/>
            <person name="Sohn K.H."/>
        </authorList>
    </citation>
    <scope>NUCLEOTIDE SEQUENCE [LARGE SCALE GENOMIC DNA]</scope>
    <source>
        <strain evidence="2 3">PRI2</strain>
    </source>
</reference>
<evidence type="ECO:0000313" key="2">
    <source>
        <dbReference type="EMBL" id="TID20945.1"/>
    </source>
</evidence>
<gene>
    <name evidence="2" type="ORF">E6O75_ATG05710</name>
</gene>
<feature type="transmembrane region" description="Helical" evidence="1">
    <location>
        <begin position="659"/>
        <end position="681"/>
    </location>
</feature>
<name>A0A4Z1P074_9PEZI</name>
<sequence length="770" mass="87747">MLHPKTTDFAVCRETYLGTWPQYRNYSWSGPVRNIQPNPRQQISYEGCKALCGTGNDRYPWSETAQTLSTWLLPVLGMLLQAPFISNQFWNTLLVLARWLGSPMSSLACILWNISASGKCAMMVDMAVGYDSPPIRGELDLDNQLVDFRSMRDSFYILVTMNQYSIKTTHTSKSEAQGLLRIALFSKNLELEGTDKTIRETRQELARMLRRHRRRNAVPIFISTMWFLFSLGISIQAAFEKLGENTTAHELAMGLALSWLPILILCSIVDCVSVSASEMRDEINALVDLVSRSLQNSEIRGRFIDTFRYRPEYHTVKDRVTKISSQSHKLQGGFFTSFAGQGRVRWHYGVAHPLLSEIENCHIADHGRNWLADEEQARTSLVLGSPGRGLFWFDFRQLWQVCSATLVVGGCCLGGFIVSFFTPTVGLGCRSLGFLVYFLVSLFLVFLEFLIWRLTSFSPEDREEERLRQERFGCLKTPPSRKSTMDSLFLKETSSWVTSQRARVENALIRVLSAALAVFHSSKHRQAKRDELRRTLVASIRAWHDLRAREQMHYLVFVPLEFTNAAILIYILLAQSFGLYVNCRCKSASFGPGGGYIDLIQTNRARNPITRASWITGTSISCVIMTLGACYIVLEWCLQSHLGTEHQGRARRGLARVRVFRRIVYWIRYPFVCCVLFVNGLQDCLFRNRSNAQKTLRWTRHETYRKPIKLSSLTWNSSVSTDLDTKESLKSYGTGKTVVCTDCVSDKHDEQDIALSRSSSTEDVPEAYSE</sequence>
<feature type="transmembrane region" description="Helical" evidence="1">
    <location>
        <begin position="217"/>
        <end position="239"/>
    </location>
</feature>
<evidence type="ECO:0000256" key="1">
    <source>
        <dbReference type="SAM" id="Phobius"/>
    </source>
</evidence>
<organism evidence="2 3">
    <name type="scientific">Venturia nashicola</name>
    <dbReference type="NCBI Taxonomy" id="86259"/>
    <lineage>
        <taxon>Eukaryota</taxon>
        <taxon>Fungi</taxon>
        <taxon>Dikarya</taxon>
        <taxon>Ascomycota</taxon>
        <taxon>Pezizomycotina</taxon>
        <taxon>Dothideomycetes</taxon>
        <taxon>Pleosporomycetidae</taxon>
        <taxon>Venturiales</taxon>
        <taxon>Venturiaceae</taxon>
        <taxon>Venturia</taxon>
    </lineage>
</organism>
<feature type="transmembrane region" description="Helical" evidence="1">
    <location>
        <begin position="398"/>
        <end position="422"/>
    </location>
</feature>
<feature type="transmembrane region" description="Helical" evidence="1">
    <location>
        <begin position="554"/>
        <end position="573"/>
    </location>
</feature>
<feature type="transmembrane region" description="Helical" evidence="1">
    <location>
        <begin position="251"/>
        <end position="272"/>
    </location>
</feature>
<feature type="transmembrane region" description="Helical" evidence="1">
    <location>
        <begin position="96"/>
        <end position="114"/>
    </location>
</feature>
<protein>
    <submittedName>
        <fullName evidence="2">Uncharacterized protein</fullName>
    </submittedName>
</protein>
<evidence type="ECO:0000313" key="3">
    <source>
        <dbReference type="Proteomes" id="UP000298493"/>
    </source>
</evidence>
<dbReference type="AlphaFoldDB" id="A0A4Z1P074"/>
<proteinExistence type="predicted"/>
<dbReference type="Proteomes" id="UP000298493">
    <property type="component" value="Unassembled WGS sequence"/>
</dbReference>
<keyword evidence="1" id="KW-0472">Membrane</keyword>
<feature type="transmembrane region" description="Helical" evidence="1">
    <location>
        <begin position="434"/>
        <end position="452"/>
    </location>
</feature>